<organism evidence="8 9">
    <name type="scientific">Patella caerulea</name>
    <name type="common">Rayed Mediterranean limpet</name>
    <dbReference type="NCBI Taxonomy" id="87958"/>
    <lineage>
        <taxon>Eukaryota</taxon>
        <taxon>Metazoa</taxon>
        <taxon>Spiralia</taxon>
        <taxon>Lophotrochozoa</taxon>
        <taxon>Mollusca</taxon>
        <taxon>Gastropoda</taxon>
        <taxon>Patellogastropoda</taxon>
        <taxon>Patelloidea</taxon>
        <taxon>Patellidae</taxon>
        <taxon>Patella</taxon>
    </lineage>
</organism>
<dbReference type="EMBL" id="JAZGQO010000010">
    <property type="protein sequence ID" value="KAK6175604.1"/>
    <property type="molecule type" value="Genomic_DNA"/>
</dbReference>
<dbReference type="InterPro" id="IPR004434">
    <property type="entry name" value="Isocitrate_DH_NAD"/>
</dbReference>
<evidence type="ECO:0000256" key="4">
    <source>
        <dbReference type="ARBA" id="ARBA00022946"/>
    </source>
</evidence>
<dbReference type="Pfam" id="PF00180">
    <property type="entry name" value="Iso_dh"/>
    <property type="match status" value="1"/>
</dbReference>
<dbReference type="GO" id="GO:0006099">
    <property type="term" value="P:tricarboxylic acid cycle"/>
    <property type="evidence" value="ECO:0007669"/>
    <property type="project" value="UniProtKB-UniRule"/>
</dbReference>
<evidence type="ECO:0000313" key="8">
    <source>
        <dbReference type="EMBL" id="KAK6175604.1"/>
    </source>
</evidence>
<gene>
    <name evidence="8" type="ORF">SNE40_014031</name>
</gene>
<dbReference type="FunFam" id="3.40.718.10:FF:000001">
    <property type="entry name" value="Isocitrate dehydrogenase [NAD] subunit, mitochondrial"/>
    <property type="match status" value="1"/>
</dbReference>
<dbReference type="PANTHER" id="PTHR11835:SF60">
    <property type="entry name" value="ISOCITRATE DEHYDROGENASE [NAD] SUBUNIT, MITOCHONDRIAL"/>
    <property type="match status" value="1"/>
</dbReference>
<name>A0AAN8PGN1_PATCE</name>
<dbReference type="Proteomes" id="UP001347796">
    <property type="component" value="Unassembled WGS sequence"/>
</dbReference>
<dbReference type="SUPFAM" id="SSF53659">
    <property type="entry name" value="Isocitrate/Isopropylmalate dehydrogenase-like"/>
    <property type="match status" value="1"/>
</dbReference>
<dbReference type="AlphaFoldDB" id="A0AAN8PGN1"/>
<reference evidence="8 9" key="1">
    <citation type="submission" date="2024-01" db="EMBL/GenBank/DDBJ databases">
        <title>The genome of the rayed Mediterranean limpet Patella caerulea (Linnaeus, 1758).</title>
        <authorList>
            <person name="Anh-Thu Weber A."/>
            <person name="Halstead-Nussloch G."/>
        </authorList>
    </citation>
    <scope>NUCLEOTIDE SEQUENCE [LARGE SCALE GENOMIC DNA]</scope>
    <source>
        <strain evidence="8">AATW-2023a</strain>
        <tissue evidence="8">Whole specimen</tissue>
    </source>
</reference>
<keyword evidence="3 6" id="KW-0816">Tricarboxylic acid cycle</keyword>
<proteinExistence type="inferred from homology"/>
<sequence length="384" mass="42153">MAALTGRLLLKQKYIHPTSKFLSLIGTGQHQNNFSTSRQNQAAQYGGRHTVTLMTGDGVGPELLGHVQEVFRYAGAPIDFEKIEINSSTNSTEVMKNAMLSVRRNGVAIKGNIETKFDDPTFKSMNVALRTGLNLYASVVCCKSIPNIHSRQKNVDIVLIRENTEGEYRQLEYESVDGVVESLKIITSERSTRIAEYAFDFAVKHGRKKVTAIHKANIMKLGDGLFLECCRKVSKKYPDIEFNDLIIDNASMQMVSRPDQFDVLVMPNLYGNILSNIAVGLIGGAGLVPGMNIGNGYAVFETGTRNSGRSLTGKNIANPVGMLLAGCDMLDYLSHHRHATVIRESVQSVLSDKMIQTPDVGGQATTAEVVQAVIDDIKPKTKSW</sequence>
<comment type="caution">
    <text evidence="8">The sequence shown here is derived from an EMBL/GenBank/DDBJ whole genome shotgun (WGS) entry which is preliminary data.</text>
</comment>
<comment type="subcellular location">
    <subcellularLocation>
        <location evidence="1 6">Mitochondrion</location>
    </subcellularLocation>
</comment>
<dbReference type="GO" id="GO:0006102">
    <property type="term" value="P:isocitrate metabolic process"/>
    <property type="evidence" value="ECO:0007669"/>
    <property type="project" value="TreeGrafter"/>
</dbReference>
<keyword evidence="4 6" id="KW-0809">Transit peptide</keyword>
<dbReference type="GO" id="GO:0016616">
    <property type="term" value="F:oxidoreductase activity, acting on the CH-OH group of donors, NAD or NADP as acceptor"/>
    <property type="evidence" value="ECO:0007669"/>
    <property type="project" value="InterPro"/>
</dbReference>
<keyword evidence="5 6" id="KW-0496">Mitochondrion</keyword>
<evidence type="ECO:0000256" key="6">
    <source>
        <dbReference type="RuleBase" id="RU361266"/>
    </source>
</evidence>
<accession>A0AAN8PGN1</accession>
<dbReference type="PANTHER" id="PTHR11835">
    <property type="entry name" value="DECARBOXYLATING DEHYDROGENASES-ISOCITRATE, ISOPROPYLMALATE, TARTRATE"/>
    <property type="match status" value="1"/>
</dbReference>
<dbReference type="NCBIfam" id="TIGR00175">
    <property type="entry name" value="mito_nad_idh"/>
    <property type="match status" value="1"/>
</dbReference>
<dbReference type="InterPro" id="IPR019818">
    <property type="entry name" value="IsoCit/isopropylmalate_DH_CS"/>
</dbReference>
<evidence type="ECO:0000313" key="9">
    <source>
        <dbReference type="Proteomes" id="UP001347796"/>
    </source>
</evidence>
<dbReference type="SMART" id="SM01329">
    <property type="entry name" value="Iso_dh"/>
    <property type="match status" value="1"/>
</dbReference>
<comment type="similarity">
    <text evidence="2 6">Belongs to the isocitrate and isopropylmalate dehydrogenases family.</text>
</comment>
<dbReference type="Gene3D" id="3.40.718.10">
    <property type="entry name" value="Isopropylmalate Dehydrogenase"/>
    <property type="match status" value="1"/>
</dbReference>
<evidence type="ECO:0000256" key="2">
    <source>
        <dbReference type="ARBA" id="ARBA00007769"/>
    </source>
</evidence>
<evidence type="ECO:0000256" key="5">
    <source>
        <dbReference type="ARBA" id="ARBA00023128"/>
    </source>
</evidence>
<evidence type="ECO:0000256" key="1">
    <source>
        <dbReference type="ARBA" id="ARBA00004173"/>
    </source>
</evidence>
<dbReference type="PROSITE" id="PS00470">
    <property type="entry name" value="IDH_IMDH"/>
    <property type="match status" value="1"/>
</dbReference>
<evidence type="ECO:0000259" key="7">
    <source>
        <dbReference type="SMART" id="SM01329"/>
    </source>
</evidence>
<keyword evidence="9" id="KW-1185">Reference proteome</keyword>
<dbReference type="GO" id="GO:0000287">
    <property type="term" value="F:magnesium ion binding"/>
    <property type="evidence" value="ECO:0007669"/>
    <property type="project" value="UniProtKB-UniRule"/>
</dbReference>
<dbReference type="InterPro" id="IPR024084">
    <property type="entry name" value="IsoPropMal-DH-like_dom"/>
</dbReference>
<dbReference type="GO" id="GO:0051287">
    <property type="term" value="F:NAD binding"/>
    <property type="evidence" value="ECO:0007669"/>
    <property type="project" value="UniProtKB-UniRule"/>
</dbReference>
<protein>
    <recommendedName>
        <fullName evidence="6">Isocitrate dehydrogenase [NAD] subunit, mitochondrial</fullName>
    </recommendedName>
</protein>
<dbReference type="GO" id="GO:0005739">
    <property type="term" value="C:mitochondrion"/>
    <property type="evidence" value="ECO:0007669"/>
    <property type="project" value="UniProtKB-SubCell"/>
</dbReference>
<evidence type="ECO:0000256" key="3">
    <source>
        <dbReference type="ARBA" id="ARBA00022532"/>
    </source>
</evidence>
<feature type="domain" description="Isopropylmalate dehydrogenase-like" evidence="7">
    <location>
        <begin position="50"/>
        <end position="373"/>
    </location>
</feature>